<dbReference type="GO" id="GO:0003677">
    <property type="term" value="F:DNA binding"/>
    <property type="evidence" value="ECO:0007669"/>
    <property type="project" value="UniProtKB-KW"/>
</dbReference>
<evidence type="ECO:0000256" key="1">
    <source>
        <dbReference type="ARBA" id="ARBA00023015"/>
    </source>
</evidence>
<name>A0ABW2THF6_9PSEU</name>
<dbReference type="InterPro" id="IPR050313">
    <property type="entry name" value="Carb_Metab_HTH_regulators"/>
</dbReference>
<keyword evidence="3" id="KW-0804">Transcription</keyword>
<dbReference type="Pfam" id="PF00455">
    <property type="entry name" value="DeoRC"/>
    <property type="match status" value="1"/>
</dbReference>
<evidence type="ECO:0000256" key="2">
    <source>
        <dbReference type="ARBA" id="ARBA00023125"/>
    </source>
</evidence>
<organism evidence="5 6">
    <name type="scientific">Actinokineospora soli</name>
    <dbReference type="NCBI Taxonomy" id="1048753"/>
    <lineage>
        <taxon>Bacteria</taxon>
        <taxon>Bacillati</taxon>
        <taxon>Actinomycetota</taxon>
        <taxon>Actinomycetes</taxon>
        <taxon>Pseudonocardiales</taxon>
        <taxon>Pseudonocardiaceae</taxon>
        <taxon>Actinokineospora</taxon>
    </lineage>
</organism>
<dbReference type="Pfam" id="PF08220">
    <property type="entry name" value="HTH_DeoR"/>
    <property type="match status" value="1"/>
</dbReference>
<keyword evidence="6" id="KW-1185">Reference proteome</keyword>
<evidence type="ECO:0000313" key="6">
    <source>
        <dbReference type="Proteomes" id="UP001596512"/>
    </source>
</evidence>
<dbReference type="InterPro" id="IPR014036">
    <property type="entry name" value="DeoR-like_C"/>
</dbReference>
<dbReference type="EMBL" id="JBHTEY010000004">
    <property type="protein sequence ID" value="MFC7612866.1"/>
    <property type="molecule type" value="Genomic_DNA"/>
</dbReference>
<reference evidence="6" key="1">
    <citation type="journal article" date="2019" name="Int. J. Syst. Evol. Microbiol.">
        <title>The Global Catalogue of Microorganisms (GCM) 10K type strain sequencing project: providing services to taxonomists for standard genome sequencing and annotation.</title>
        <authorList>
            <consortium name="The Broad Institute Genomics Platform"/>
            <consortium name="The Broad Institute Genome Sequencing Center for Infectious Disease"/>
            <person name="Wu L."/>
            <person name="Ma J."/>
        </authorList>
    </citation>
    <scope>NUCLEOTIDE SEQUENCE [LARGE SCALE GENOMIC DNA]</scope>
    <source>
        <strain evidence="6">JCM 17695</strain>
    </source>
</reference>
<dbReference type="Proteomes" id="UP001596512">
    <property type="component" value="Unassembled WGS sequence"/>
</dbReference>
<dbReference type="Gene3D" id="1.10.10.10">
    <property type="entry name" value="Winged helix-like DNA-binding domain superfamily/Winged helix DNA-binding domain"/>
    <property type="match status" value="1"/>
</dbReference>
<protein>
    <submittedName>
        <fullName evidence="5">DeoR/GlpR family DNA-binding transcription regulator</fullName>
    </submittedName>
</protein>
<comment type="caution">
    <text evidence="5">The sequence shown here is derived from an EMBL/GenBank/DDBJ whole genome shotgun (WGS) entry which is preliminary data.</text>
</comment>
<dbReference type="PANTHER" id="PTHR30363:SF44">
    <property type="entry name" value="AGA OPERON TRANSCRIPTIONAL REPRESSOR-RELATED"/>
    <property type="match status" value="1"/>
</dbReference>
<keyword evidence="2 5" id="KW-0238">DNA-binding</keyword>
<dbReference type="InterPro" id="IPR037171">
    <property type="entry name" value="NagB/RpiA_transferase-like"/>
</dbReference>
<accession>A0ABW2THF6</accession>
<evidence type="ECO:0000256" key="3">
    <source>
        <dbReference type="ARBA" id="ARBA00023163"/>
    </source>
</evidence>
<gene>
    <name evidence="5" type="ORF">ACFQV2_03625</name>
</gene>
<keyword evidence="1" id="KW-0805">Transcription regulation</keyword>
<proteinExistence type="predicted"/>
<evidence type="ECO:0000313" key="5">
    <source>
        <dbReference type="EMBL" id="MFC7612866.1"/>
    </source>
</evidence>
<dbReference type="PROSITE" id="PS00894">
    <property type="entry name" value="HTH_DEOR_1"/>
    <property type="match status" value="1"/>
</dbReference>
<dbReference type="InterPro" id="IPR018356">
    <property type="entry name" value="Tscrpt_reg_HTH_DeoR_CS"/>
</dbReference>
<dbReference type="SUPFAM" id="SSF100950">
    <property type="entry name" value="NagB/RpiA/CoA transferase-like"/>
    <property type="match status" value="1"/>
</dbReference>
<dbReference type="PROSITE" id="PS51000">
    <property type="entry name" value="HTH_DEOR_2"/>
    <property type="match status" value="1"/>
</dbReference>
<dbReference type="SMART" id="SM00420">
    <property type="entry name" value="HTH_DEOR"/>
    <property type="match status" value="1"/>
</dbReference>
<dbReference type="InterPro" id="IPR001034">
    <property type="entry name" value="DeoR_HTH"/>
</dbReference>
<sequence>MLARQRQEVILDEVRRSGAVQVHALVSRLGVSDMTIRRDLDVLAKRGLVEKVYGGATSVVGRSTDEPGFEAKSVRALAEKEAICARAAALVRPGTAIGLSAGTTTWTFARHLHDVPDLTVVTNSIRVADVLRRMDRPDRTVVLTGGVRTPSDALVGPVAVQSLRSLHLDAVFLGVHGMADGPGFTTPNLNESETNRALVEAGATLVVLADYTKWGTVGISTIAALDEADVLITDDGIADDAREILTDRVGELIVADVPENARVAE</sequence>
<feature type="domain" description="HTH deoR-type" evidence="4">
    <location>
        <begin position="3"/>
        <end position="58"/>
    </location>
</feature>
<dbReference type="PANTHER" id="PTHR30363">
    <property type="entry name" value="HTH-TYPE TRANSCRIPTIONAL REGULATOR SRLR-RELATED"/>
    <property type="match status" value="1"/>
</dbReference>
<dbReference type="SMART" id="SM01134">
    <property type="entry name" value="DeoRC"/>
    <property type="match status" value="1"/>
</dbReference>
<dbReference type="Gene3D" id="3.40.50.1360">
    <property type="match status" value="1"/>
</dbReference>
<evidence type="ECO:0000259" key="4">
    <source>
        <dbReference type="PROSITE" id="PS51000"/>
    </source>
</evidence>
<dbReference type="InterPro" id="IPR036388">
    <property type="entry name" value="WH-like_DNA-bd_sf"/>
</dbReference>
<dbReference type="PRINTS" id="PR00037">
    <property type="entry name" value="HTHLACR"/>
</dbReference>
<dbReference type="InterPro" id="IPR036390">
    <property type="entry name" value="WH_DNA-bd_sf"/>
</dbReference>
<dbReference type="SUPFAM" id="SSF46785">
    <property type="entry name" value="Winged helix' DNA-binding domain"/>
    <property type="match status" value="1"/>
</dbReference>